<dbReference type="AlphaFoldDB" id="A0A1M6DUH7"/>
<dbReference type="OrthoDB" id="3174265at2"/>
<accession>A0A1M6DUH7</accession>
<evidence type="ECO:0000313" key="1">
    <source>
        <dbReference type="EMBL" id="SHI76825.1"/>
    </source>
</evidence>
<protein>
    <submittedName>
        <fullName evidence="1">Uncharacterized protein</fullName>
    </submittedName>
</protein>
<reference evidence="2" key="1">
    <citation type="submission" date="2016-11" db="EMBL/GenBank/DDBJ databases">
        <authorList>
            <person name="Varghese N."/>
            <person name="Submissions S."/>
        </authorList>
    </citation>
    <scope>NUCLEOTIDE SEQUENCE [LARGE SCALE GENOMIC DNA]</scope>
    <source>
        <strain evidence="2">DSM 16057</strain>
    </source>
</reference>
<keyword evidence="2" id="KW-1185">Reference proteome</keyword>
<evidence type="ECO:0000313" key="2">
    <source>
        <dbReference type="Proteomes" id="UP000184529"/>
    </source>
</evidence>
<organism evidence="1 2">
    <name type="scientific">Desulfofundulus thermosubterraneus DSM 16057</name>
    <dbReference type="NCBI Taxonomy" id="1121432"/>
    <lineage>
        <taxon>Bacteria</taxon>
        <taxon>Bacillati</taxon>
        <taxon>Bacillota</taxon>
        <taxon>Clostridia</taxon>
        <taxon>Eubacteriales</taxon>
        <taxon>Peptococcaceae</taxon>
        <taxon>Desulfofundulus</taxon>
    </lineage>
</organism>
<dbReference type="EMBL" id="FQZM01000011">
    <property type="protein sequence ID" value="SHI76825.1"/>
    <property type="molecule type" value="Genomic_DNA"/>
</dbReference>
<gene>
    <name evidence="1" type="ORF">SAMN02745219_01004</name>
</gene>
<proteinExistence type="predicted"/>
<dbReference type="Proteomes" id="UP000184529">
    <property type="component" value="Unassembled WGS sequence"/>
</dbReference>
<dbReference type="RefSeq" id="WP_072867699.1">
    <property type="nucleotide sequence ID" value="NZ_FQZM01000011.1"/>
</dbReference>
<name>A0A1M6DUH7_9FIRM</name>
<sequence length="113" mass="13304">MVNYRVTVILKLLERNWLPGEVPPLEKIQGAGMVRPEDVRRLGDFLKERLERVASMMELLQERGFCCRGTRKAVILEGSNLEAYQVKELLQEHGFEPHEYEIKLEYTRQWGIM</sequence>